<name>A0A151M7Q7_ALLMI</name>
<sequence length="112" mass="12362">MLSEKNSLAMHAKMLDDITKCQSVCIPPFLVSLKETIHLKTYLLHSSVKGVPFCSTTSFLAKNSTENKSCPALTGKKVQALLLTTRYPDILQARPHPSSVLENSTSYKEDHG</sequence>
<dbReference type="EMBL" id="AKHW03006358">
    <property type="protein sequence ID" value="KYO20553.1"/>
    <property type="molecule type" value="Genomic_DNA"/>
</dbReference>
<gene>
    <name evidence="1" type="ORF">Y1Q_0012466</name>
</gene>
<accession>A0A151M7Q7</accession>
<protein>
    <submittedName>
        <fullName evidence="1">Uncharacterized protein</fullName>
    </submittedName>
</protein>
<dbReference type="AlphaFoldDB" id="A0A151M7Q7"/>
<evidence type="ECO:0000313" key="1">
    <source>
        <dbReference type="EMBL" id="KYO20553.1"/>
    </source>
</evidence>
<organism evidence="1 2">
    <name type="scientific">Alligator mississippiensis</name>
    <name type="common">American alligator</name>
    <dbReference type="NCBI Taxonomy" id="8496"/>
    <lineage>
        <taxon>Eukaryota</taxon>
        <taxon>Metazoa</taxon>
        <taxon>Chordata</taxon>
        <taxon>Craniata</taxon>
        <taxon>Vertebrata</taxon>
        <taxon>Euteleostomi</taxon>
        <taxon>Archelosauria</taxon>
        <taxon>Archosauria</taxon>
        <taxon>Crocodylia</taxon>
        <taxon>Alligatoridae</taxon>
        <taxon>Alligatorinae</taxon>
        <taxon>Alligator</taxon>
    </lineage>
</organism>
<proteinExistence type="predicted"/>
<keyword evidence="2" id="KW-1185">Reference proteome</keyword>
<reference evidence="1 2" key="1">
    <citation type="journal article" date="2012" name="Genome Biol.">
        <title>Sequencing three crocodilian genomes to illuminate the evolution of archosaurs and amniotes.</title>
        <authorList>
            <person name="St John J.A."/>
            <person name="Braun E.L."/>
            <person name="Isberg S.R."/>
            <person name="Miles L.G."/>
            <person name="Chong A.Y."/>
            <person name="Gongora J."/>
            <person name="Dalzell P."/>
            <person name="Moran C."/>
            <person name="Bed'hom B."/>
            <person name="Abzhanov A."/>
            <person name="Burgess S.C."/>
            <person name="Cooksey A.M."/>
            <person name="Castoe T.A."/>
            <person name="Crawford N.G."/>
            <person name="Densmore L.D."/>
            <person name="Drew J.C."/>
            <person name="Edwards S.V."/>
            <person name="Faircloth B.C."/>
            <person name="Fujita M.K."/>
            <person name="Greenwold M.J."/>
            <person name="Hoffmann F.G."/>
            <person name="Howard J.M."/>
            <person name="Iguchi T."/>
            <person name="Janes D.E."/>
            <person name="Khan S.Y."/>
            <person name="Kohno S."/>
            <person name="de Koning A.J."/>
            <person name="Lance S.L."/>
            <person name="McCarthy F.M."/>
            <person name="McCormack J.E."/>
            <person name="Merchant M.E."/>
            <person name="Peterson D.G."/>
            <person name="Pollock D.D."/>
            <person name="Pourmand N."/>
            <person name="Raney B.J."/>
            <person name="Roessler K.A."/>
            <person name="Sanford J.R."/>
            <person name="Sawyer R.H."/>
            <person name="Schmidt C.J."/>
            <person name="Triplett E.W."/>
            <person name="Tuberville T.D."/>
            <person name="Venegas-Anaya M."/>
            <person name="Howard J.T."/>
            <person name="Jarvis E.D."/>
            <person name="Guillette L.J.Jr."/>
            <person name="Glenn T.C."/>
            <person name="Green R.E."/>
            <person name="Ray D.A."/>
        </authorList>
    </citation>
    <scope>NUCLEOTIDE SEQUENCE [LARGE SCALE GENOMIC DNA]</scope>
    <source>
        <strain evidence="1">KSC_2009_1</strain>
    </source>
</reference>
<dbReference type="Proteomes" id="UP000050525">
    <property type="component" value="Unassembled WGS sequence"/>
</dbReference>
<evidence type="ECO:0000313" key="2">
    <source>
        <dbReference type="Proteomes" id="UP000050525"/>
    </source>
</evidence>
<comment type="caution">
    <text evidence="1">The sequence shown here is derived from an EMBL/GenBank/DDBJ whole genome shotgun (WGS) entry which is preliminary data.</text>
</comment>